<dbReference type="RefSeq" id="WP_310763393.1">
    <property type="nucleotide sequence ID" value="NZ_CP134050.1"/>
</dbReference>
<evidence type="ECO:0000313" key="9">
    <source>
        <dbReference type="Proteomes" id="UP001256827"/>
    </source>
</evidence>
<evidence type="ECO:0000256" key="6">
    <source>
        <dbReference type="SAM" id="Phobius"/>
    </source>
</evidence>
<keyword evidence="4 6" id="KW-1133">Transmembrane helix</keyword>
<dbReference type="CDD" id="cd17325">
    <property type="entry name" value="MFS_MdtG_SLC18_like"/>
    <property type="match status" value="1"/>
</dbReference>
<feature type="transmembrane region" description="Helical" evidence="6">
    <location>
        <begin position="70"/>
        <end position="90"/>
    </location>
</feature>
<dbReference type="InterPro" id="IPR036259">
    <property type="entry name" value="MFS_trans_sf"/>
</dbReference>
<keyword evidence="9" id="KW-1185">Reference proteome</keyword>
<keyword evidence="2" id="KW-0813">Transport</keyword>
<dbReference type="PANTHER" id="PTHR23546">
    <property type="entry name" value="TRANSPORT PROTEIN"/>
    <property type="match status" value="1"/>
</dbReference>
<feature type="domain" description="Major facilitator superfamily (MFS) profile" evidence="7">
    <location>
        <begin position="4"/>
        <end position="387"/>
    </location>
</feature>
<feature type="transmembrane region" description="Helical" evidence="6">
    <location>
        <begin position="365"/>
        <end position="384"/>
    </location>
</feature>
<feature type="transmembrane region" description="Helical" evidence="6">
    <location>
        <begin position="246"/>
        <end position="267"/>
    </location>
</feature>
<dbReference type="Proteomes" id="UP001256827">
    <property type="component" value="Chromosome"/>
</dbReference>
<feature type="transmembrane region" description="Helical" evidence="6">
    <location>
        <begin position="171"/>
        <end position="191"/>
    </location>
</feature>
<dbReference type="InterPro" id="IPR001958">
    <property type="entry name" value="Tet-R_TetA/multi-R_MdtG-like"/>
</dbReference>
<feature type="transmembrane region" description="Helical" evidence="6">
    <location>
        <begin position="279"/>
        <end position="296"/>
    </location>
</feature>
<keyword evidence="3 6" id="KW-0812">Transmembrane</keyword>
<evidence type="ECO:0000256" key="5">
    <source>
        <dbReference type="ARBA" id="ARBA00023136"/>
    </source>
</evidence>
<feature type="transmembrane region" description="Helical" evidence="6">
    <location>
        <begin position="38"/>
        <end position="58"/>
    </location>
</feature>
<evidence type="ECO:0000256" key="1">
    <source>
        <dbReference type="ARBA" id="ARBA00004651"/>
    </source>
</evidence>
<dbReference type="Pfam" id="PF07690">
    <property type="entry name" value="MFS_1"/>
    <property type="match status" value="1"/>
</dbReference>
<reference evidence="8 9" key="1">
    <citation type="submission" date="2023-09" db="EMBL/GenBank/DDBJ databases">
        <title>Complete Genome and Methylome dissection of Bacillus brevis NEB573 original source of BbsI restriction endonuclease.</title>
        <authorList>
            <person name="Fomenkov A."/>
            <person name="Roberts R.D."/>
        </authorList>
    </citation>
    <scope>NUCLEOTIDE SEQUENCE [LARGE SCALE GENOMIC DNA]</scope>
    <source>
        <strain evidence="8 9">NEB573</strain>
    </source>
</reference>
<accession>A0ABY9SWC4</accession>
<dbReference type="InterPro" id="IPR020846">
    <property type="entry name" value="MFS_dom"/>
</dbReference>
<comment type="subcellular location">
    <subcellularLocation>
        <location evidence="1">Cell membrane</location>
        <topology evidence="1">Multi-pass membrane protein</topology>
    </subcellularLocation>
</comment>
<name>A0ABY9SWC4_BREBE</name>
<organism evidence="8 9">
    <name type="scientific">Brevibacillus brevis</name>
    <name type="common">Bacillus brevis</name>
    <dbReference type="NCBI Taxonomy" id="1393"/>
    <lineage>
        <taxon>Bacteria</taxon>
        <taxon>Bacillati</taxon>
        <taxon>Bacillota</taxon>
        <taxon>Bacilli</taxon>
        <taxon>Bacillales</taxon>
        <taxon>Paenibacillaceae</taxon>
        <taxon>Brevibacillus</taxon>
    </lineage>
</organism>
<proteinExistence type="predicted"/>
<dbReference type="Gene3D" id="1.20.1250.20">
    <property type="entry name" value="MFS general substrate transporter like domains"/>
    <property type="match status" value="1"/>
</dbReference>
<feature type="transmembrane region" description="Helical" evidence="6">
    <location>
        <begin position="302"/>
        <end position="325"/>
    </location>
</feature>
<feature type="transmembrane region" description="Helical" evidence="6">
    <location>
        <begin position="102"/>
        <end position="121"/>
    </location>
</feature>
<dbReference type="EMBL" id="CP134050">
    <property type="protein sequence ID" value="WNC12125.1"/>
    <property type="molecule type" value="Genomic_DNA"/>
</dbReference>
<evidence type="ECO:0000256" key="3">
    <source>
        <dbReference type="ARBA" id="ARBA00022692"/>
    </source>
</evidence>
<feature type="transmembrane region" description="Helical" evidence="6">
    <location>
        <begin position="142"/>
        <end position="165"/>
    </location>
</feature>
<feature type="transmembrane region" description="Helical" evidence="6">
    <location>
        <begin position="337"/>
        <end position="359"/>
    </location>
</feature>
<gene>
    <name evidence="8" type="ORF">RGB73_15380</name>
</gene>
<keyword evidence="5 6" id="KW-0472">Membrane</keyword>
<dbReference type="PANTHER" id="PTHR23546:SF1">
    <property type="entry name" value="MEMBRANE PROTEIN"/>
    <property type="match status" value="1"/>
</dbReference>
<protein>
    <submittedName>
        <fullName evidence="8">MFS transporter</fullName>
    </submittedName>
</protein>
<dbReference type="SUPFAM" id="SSF103473">
    <property type="entry name" value="MFS general substrate transporter"/>
    <property type="match status" value="1"/>
</dbReference>
<dbReference type="PROSITE" id="PS50850">
    <property type="entry name" value="MFS"/>
    <property type="match status" value="1"/>
</dbReference>
<evidence type="ECO:0000256" key="4">
    <source>
        <dbReference type="ARBA" id="ARBA00022989"/>
    </source>
</evidence>
<feature type="transmembrane region" description="Helical" evidence="6">
    <location>
        <begin position="212"/>
        <end position="234"/>
    </location>
</feature>
<evidence type="ECO:0000256" key="2">
    <source>
        <dbReference type="ARBA" id="ARBA00022448"/>
    </source>
</evidence>
<dbReference type="PRINTS" id="PR01035">
    <property type="entry name" value="TCRTETA"/>
</dbReference>
<evidence type="ECO:0000259" key="7">
    <source>
        <dbReference type="PROSITE" id="PS50850"/>
    </source>
</evidence>
<evidence type="ECO:0000313" key="8">
    <source>
        <dbReference type="EMBL" id="WNC12125.1"/>
    </source>
</evidence>
<sequence length="411" mass="43837">MMKMKGSVFFSVFVAMLGLMLLAPITPSLIRELGLREIHSGILISTGSIMMAVMAPIWGNISDARGRKPVILVGFIGMTISTLLLAMTFYFGLHHYISGGPLLFLMIGARSLVGMFIPAILSSSQAYIGDVTEGKERAGGMAIISAANGLGLVLGPAISGIFTWIGLLWPLYFGIAISAAAFAALLLFMPATKPTSQKGAVKVSPFQPGLRFYLLVAFITMTGIVTIQVVGGFYLQDQLGLPSDQLARVVSFGLMFTGIAMLLSQVVQSKWLKWEPRPMILLGSFILVASMLLFLLTAHLPFYYLAFFVFGLGSGFMMTGFMAGASFSVRNEQQGGVAGLVAAMQGISAIIAPILGTTLYQVNHASPMALIAILTALLGAAMLARYRKRPSQCAVDRMEGQEIHAGSEGAQ</sequence>
<dbReference type="InterPro" id="IPR011701">
    <property type="entry name" value="MFS"/>
</dbReference>